<dbReference type="PROSITE" id="PS51340">
    <property type="entry name" value="MOSC"/>
    <property type="match status" value="1"/>
</dbReference>
<dbReference type="InterPro" id="IPR001433">
    <property type="entry name" value="OxRdtase_FAD/NAD-bd"/>
</dbReference>
<dbReference type="InterPro" id="IPR036010">
    <property type="entry name" value="2Fe-2S_ferredoxin-like_sf"/>
</dbReference>
<dbReference type="PRINTS" id="PR00406">
    <property type="entry name" value="CYTB5RDTASE"/>
</dbReference>
<dbReference type="PANTHER" id="PTHR30212:SF2">
    <property type="entry name" value="PROTEIN YIIM"/>
    <property type="match status" value="1"/>
</dbReference>
<feature type="domain" description="MOSC" evidence="2">
    <location>
        <begin position="28"/>
        <end position="161"/>
    </location>
</feature>
<keyword evidence="5" id="KW-1185">Reference proteome</keyword>
<dbReference type="InterPro" id="IPR017938">
    <property type="entry name" value="Riboflavin_synthase-like_b-brl"/>
</dbReference>
<dbReference type="Proteomes" id="UP001163255">
    <property type="component" value="Chromosome"/>
</dbReference>
<dbReference type="Gene3D" id="3.40.50.80">
    <property type="entry name" value="Nucleotide-binding domain of ferredoxin-NADP reductase (FNR) module"/>
    <property type="match status" value="1"/>
</dbReference>
<dbReference type="InterPro" id="IPR011037">
    <property type="entry name" value="Pyrv_Knase-like_insert_dom_sf"/>
</dbReference>
<evidence type="ECO:0000313" key="5">
    <source>
        <dbReference type="Proteomes" id="UP001163255"/>
    </source>
</evidence>
<proteinExistence type="predicted"/>
<dbReference type="InterPro" id="IPR008333">
    <property type="entry name" value="Cbr1-like_FAD-bd_dom"/>
</dbReference>
<dbReference type="InterPro" id="IPR012675">
    <property type="entry name" value="Beta-grasp_dom_sf"/>
</dbReference>
<evidence type="ECO:0000313" key="4">
    <source>
        <dbReference type="EMBL" id="UYM14643.1"/>
    </source>
</evidence>
<evidence type="ECO:0000259" key="3">
    <source>
        <dbReference type="PROSITE" id="PS51384"/>
    </source>
</evidence>
<feature type="domain" description="2Fe-2S ferredoxin-type" evidence="1">
    <location>
        <begin position="494"/>
        <end position="578"/>
    </location>
</feature>
<dbReference type="Pfam" id="PF03473">
    <property type="entry name" value="MOSC"/>
    <property type="match status" value="1"/>
</dbReference>
<dbReference type="Pfam" id="PF00175">
    <property type="entry name" value="NAD_binding_1"/>
    <property type="match status" value="1"/>
</dbReference>
<evidence type="ECO:0000259" key="2">
    <source>
        <dbReference type="PROSITE" id="PS51340"/>
    </source>
</evidence>
<dbReference type="CDD" id="cd00207">
    <property type="entry name" value="fer2"/>
    <property type="match status" value="1"/>
</dbReference>
<dbReference type="InterPro" id="IPR039261">
    <property type="entry name" value="FNR_nucleotide-bd"/>
</dbReference>
<organism evidence="4 5">
    <name type="scientific">Endozoicomonas euniceicola</name>
    <dbReference type="NCBI Taxonomy" id="1234143"/>
    <lineage>
        <taxon>Bacteria</taxon>
        <taxon>Pseudomonadati</taxon>
        <taxon>Pseudomonadota</taxon>
        <taxon>Gammaproteobacteria</taxon>
        <taxon>Oceanospirillales</taxon>
        <taxon>Endozoicomonadaceae</taxon>
        <taxon>Endozoicomonas</taxon>
    </lineage>
</organism>
<dbReference type="SUPFAM" id="SSF50800">
    <property type="entry name" value="PK beta-barrel domain-like"/>
    <property type="match status" value="1"/>
</dbReference>
<accession>A0ABY6GPG4</accession>
<dbReference type="InterPro" id="IPR017927">
    <property type="entry name" value="FAD-bd_FR_type"/>
</dbReference>
<dbReference type="SUPFAM" id="SSF54292">
    <property type="entry name" value="2Fe-2S ferredoxin-like"/>
    <property type="match status" value="1"/>
</dbReference>
<dbReference type="RefSeq" id="WP_262596239.1">
    <property type="nucleotide sequence ID" value="NZ_CP103300.1"/>
</dbReference>
<dbReference type="SUPFAM" id="SSF63380">
    <property type="entry name" value="Riboflavin synthase domain-like"/>
    <property type="match status" value="1"/>
</dbReference>
<dbReference type="EMBL" id="CP103300">
    <property type="protein sequence ID" value="UYM14643.1"/>
    <property type="molecule type" value="Genomic_DNA"/>
</dbReference>
<dbReference type="PROSITE" id="PS51085">
    <property type="entry name" value="2FE2S_FER_2"/>
    <property type="match status" value="1"/>
</dbReference>
<reference evidence="4" key="1">
    <citation type="submission" date="2022-10" db="EMBL/GenBank/DDBJ databases">
        <title>Completed Genome Sequence of two octocoral isolated bacterium, Endozoicomonas euniceicola EF212T and Endozoicomonas gorgoniicola PS125T.</title>
        <authorList>
            <person name="Chiou Y.-J."/>
            <person name="Chen Y.-H."/>
        </authorList>
    </citation>
    <scope>NUCLEOTIDE SEQUENCE</scope>
    <source>
        <strain evidence="4">EF212</strain>
    </source>
</reference>
<dbReference type="InterPro" id="IPR005302">
    <property type="entry name" value="MoCF_Sase_C"/>
</dbReference>
<dbReference type="Pfam" id="PF00970">
    <property type="entry name" value="FAD_binding_6"/>
    <property type="match status" value="1"/>
</dbReference>
<sequence>MKLLSVSTGKVRSLDIDGQRVKTAFLKEAVSGPVRVELNGIEGNEVAVHTDAIYAIAQEHYGYWAEKLGADSKSWPVGYLGENLTVSGLDEAALQVGDKVSIGKSVVLTVTGPRIPCFKLCWRMAQPLSFIREFALSGRSGVYFDVDCPGIILAGDDVRVVQKAKNSVGINRISKIAFSAVQADEHELRHILSMSCLSETSALSLRNILYQFLDGKRIKEDRWKGWRKLTVESVREETKHIKSFFLKASEEHPLAPYRAGQFLTVRLPVNKEERPITRVWSLSDYQEKPDRYRLSIKKEPFGVGSGYMHECIKPGSELEIQAPQGRFVLDRGGFKPVLFIAAGIGITPLFSMLKAHLARGEKAPPVYFIHCCKSRAEQPLRQELDALSQAYSFSTLYIFDQPDSEDVQGIDYDIKGFLNAEAIKTLIQGCHILHGGKRIDMPLVEFDIYMCGPPVFQEKIREGLIAEGANEDRLFQESFTPKALENNEASLEKATVVFSRSNITSEWLSEDGLSLLELAESAGLSPDYGCRVGICQSCMANLVEGKVRYDVALMHELEAGKVLLCSAKPAEDRVVIDL</sequence>
<dbReference type="CDD" id="cd06184">
    <property type="entry name" value="flavohem_like_fad_nad_binding"/>
    <property type="match status" value="1"/>
</dbReference>
<protein>
    <submittedName>
        <fullName evidence="4">MOSC domain-containing protein</fullName>
    </submittedName>
</protein>
<dbReference type="InterPro" id="IPR052353">
    <property type="entry name" value="Benzoxazolinone_Detox_Enz"/>
</dbReference>
<dbReference type="InterPro" id="IPR001041">
    <property type="entry name" value="2Fe-2S_ferredoxin-type"/>
</dbReference>
<evidence type="ECO:0000259" key="1">
    <source>
        <dbReference type="PROSITE" id="PS51085"/>
    </source>
</evidence>
<dbReference type="Gene3D" id="3.10.20.30">
    <property type="match status" value="1"/>
</dbReference>
<dbReference type="SUPFAM" id="SSF52343">
    <property type="entry name" value="Ferredoxin reductase-like, C-terminal NADP-linked domain"/>
    <property type="match status" value="1"/>
</dbReference>
<dbReference type="PANTHER" id="PTHR30212">
    <property type="entry name" value="PROTEIN YIIM"/>
    <property type="match status" value="1"/>
</dbReference>
<dbReference type="Pfam" id="PF00111">
    <property type="entry name" value="Fer2"/>
    <property type="match status" value="1"/>
</dbReference>
<name>A0ABY6GPG4_9GAMM</name>
<gene>
    <name evidence="4" type="ORF">NX720_17335</name>
</gene>
<dbReference type="PROSITE" id="PS51384">
    <property type="entry name" value="FAD_FR"/>
    <property type="match status" value="1"/>
</dbReference>
<feature type="domain" description="FAD-binding FR-type" evidence="3">
    <location>
        <begin position="224"/>
        <end position="330"/>
    </location>
</feature>
<dbReference type="Gene3D" id="2.40.30.10">
    <property type="entry name" value="Translation factors"/>
    <property type="match status" value="1"/>
</dbReference>
<dbReference type="Gene3D" id="2.40.33.20">
    <property type="entry name" value="PK beta-barrel domain-like"/>
    <property type="match status" value="1"/>
</dbReference>